<dbReference type="AlphaFoldDB" id="A0A0B6ER63"/>
<proteinExistence type="predicted"/>
<evidence type="ECO:0008006" key="3">
    <source>
        <dbReference type="Google" id="ProtNLM"/>
    </source>
</evidence>
<name>A0A0B6ER63_9CORY</name>
<accession>A0A0B6ER63</accession>
<dbReference type="Proteomes" id="UP000031890">
    <property type="component" value="Chromosome"/>
</dbReference>
<evidence type="ECO:0000313" key="1">
    <source>
        <dbReference type="EMBL" id="AJI79002.1"/>
    </source>
</evidence>
<dbReference type="KEGG" id="csx:CSING_07375"/>
<dbReference type="EMBL" id="CP010827">
    <property type="protein sequence ID" value="AJI79002.1"/>
    <property type="molecule type" value="Genomic_DNA"/>
</dbReference>
<protein>
    <recommendedName>
        <fullName evidence="3">Extracellular solute-binding protein</fullName>
    </recommendedName>
</protein>
<sequence length="375" mass="41355">MSSPSSKGRSKSFVAALVFLVIAVVSIVIGRGGISMPDFDSSEDVHHITGAISPEHEEYFKDPATIKALKERHIELEVDVFSAPDMIGLIENSPKKYDFFMAELDGAAHTLETWDANTVRTQSDGSSKRVFSTPLIALVHSDLVEDMKSHNVVTEENGYETLNLHTLVDLSLEDKRWRDISPAFGSPRAVDVAVPRVTESNAALRYAAEINSVAMGPAAEEVGRDDMARVRERAGEITRLLVADQGYGETTSQGMLDAFLRMGKGEMPMVLTTEAQYLRLVSDGKDMSAYTSLLLSPSASLNSTVVPSTEEGDMMATALGQEPFQEAAAKRGLRTVKPEYFANFAWQHDYDILKHDDEVNPPMWDQYDMLLKELS</sequence>
<dbReference type="HOGENOM" id="CLU_737154_0_0_11"/>
<evidence type="ECO:0000313" key="2">
    <source>
        <dbReference type="Proteomes" id="UP000031890"/>
    </source>
</evidence>
<dbReference type="OrthoDB" id="5418945at2"/>
<reference evidence="1 2" key="1">
    <citation type="journal article" date="2015" name="Genome Announc.">
        <title>Complete Genome Sequence and Annotation of Corynebacterium singulare DSM 44357, Isolated from a Human Semen Specimen.</title>
        <authorList>
            <person name="Merten M."/>
            <person name="Brinkrolf K."/>
            <person name="Albersmeier A."/>
            <person name="Kutter Y."/>
            <person name="Ruckert C."/>
            <person name="Tauch A."/>
        </authorList>
    </citation>
    <scope>NUCLEOTIDE SEQUENCE [LARGE SCALE GENOMIC DNA]</scope>
    <source>
        <strain evidence="1">IBS B52218</strain>
    </source>
</reference>
<organism evidence="1 2">
    <name type="scientific">Corynebacterium singulare</name>
    <dbReference type="NCBI Taxonomy" id="161899"/>
    <lineage>
        <taxon>Bacteria</taxon>
        <taxon>Bacillati</taxon>
        <taxon>Actinomycetota</taxon>
        <taxon>Actinomycetes</taxon>
        <taxon>Mycobacteriales</taxon>
        <taxon>Corynebacteriaceae</taxon>
        <taxon>Corynebacterium</taxon>
    </lineage>
</organism>
<dbReference type="STRING" id="161899.CSING_07375"/>
<gene>
    <name evidence="1" type="ORF">CSING_07375</name>
</gene>